<evidence type="ECO:0000313" key="6">
    <source>
        <dbReference type="EMBL" id="MBU9710595.1"/>
    </source>
</evidence>
<dbReference type="InterPro" id="IPR053967">
    <property type="entry name" value="LlgE_F_G-like_D1"/>
</dbReference>
<dbReference type="NCBIfam" id="TIGR03506">
    <property type="entry name" value="FlgEFG_subfam"/>
    <property type="match status" value="1"/>
</dbReference>
<dbReference type="EMBL" id="JAHQCS010000038">
    <property type="protein sequence ID" value="MBU9710595.1"/>
    <property type="molecule type" value="Genomic_DNA"/>
</dbReference>
<comment type="caution">
    <text evidence="6">The sequence shown here is derived from an EMBL/GenBank/DDBJ whole genome shotgun (WGS) entry which is preliminary data.</text>
</comment>
<dbReference type="Pfam" id="PF06429">
    <property type="entry name" value="Flg_bbr_C"/>
    <property type="match status" value="1"/>
</dbReference>
<dbReference type="Pfam" id="PF22692">
    <property type="entry name" value="LlgE_F_G_D1"/>
    <property type="match status" value="1"/>
</dbReference>
<keyword evidence="6" id="KW-0966">Cell projection</keyword>
<dbReference type="PANTHER" id="PTHR30435:SF19">
    <property type="entry name" value="FLAGELLAR BASAL-BODY ROD PROTEIN FLGG"/>
    <property type="match status" value="1"/>
</dbReference>
<evidence type="ECO:0000256" key="2">
    <source>
        <dbReference type="RuleBase" id="RU362116"/>
    </source>
</evidence>
<dbReference type="Proteomes" id="UP000784880">
    <property type="component" value="Unassembled WGS sequence"/>
</dbReference>
<evidence type="ECO:0000259" key="4">
    <source>
        <dbReference type="Pfam" id="PF06429"/>
    </source>
</evidence>
<evidence type="ECO:0000256" key="1">
    <source>
        <dbReference type="ARBA" id="ARBA00009677"/>
    </source>
</evidence>
<proteinExistence type="inferred from homology"/>
<evidence type="ECO:0000313" key="7">
    <source>
        <dbReference type="Proteomes" id="UP000784880"/>
    </source>
</evidence>
<protein>
    <submittedName>
        <fullName evidence="6">Flagellar hook-basal body protein</fullName>
    </submittedName>
</protein>
<evidence type="ECO:0000259" key="3">
    <source>
        <dbReference type="Pfam" id="PF00460"/>
    </source>
</evidence>
<name>A0ABS6JAY5_9BACI</name>
<reference evidence="6 7" key="1">
    <citation type="submission" date="2021-06" db="EMBL/GenBank/DDBJ databases">
        <title>Bacillus sp. RD4P76, an endophyte from a halophyte.</title>
        <authorList>
            <person name="Sun J.-Q."/>
        </authorList>
    </citation>
    <scope>NUCLEOTIDE SEQUENCE [LARGE SCALE GENOMIC DNA]</scope>
    <source>
        <strain evidence="6 7">CGMCC 1.15917</strain>
    </source>
</reference>
<comment type="subcellular location">
    <subcellularLocation>
        <location evidence="2">Bacterial flagellum basal body</location>
    </subcellularLocation>
</comment>
<dbReference type="InterPro" id="IPR010930">
    <property type="entry name" value="Flg_bb/hook_C_dom"/>
</dbReference>
<feature type="domain" description="Flagellar basal body rod protein N-terminal" evidence="3">
    <location>
        <begin position="5"/>
        <end position="35"/>
    </location>
</feature>
<dbReference type="RefSeq" id="WP_217064485.1">
    <property type="nucleotide sequence ID" value="NZ_JAHQCS010000038.1"/>
</dbReference>
<gene>
    <name evidence="6" type="ORF">KS419_02410</name>
</gene>
<dbReference type="InterPro" id="IPR020013">
    <property type="entry name" value="Flagellar_FlgE/F/G"/>
</dbReference>
<dbReference type="InterPro" id="IPR019776">
    <property type="entry name" value="Flagellar_basal_body_rod_CS"/>
</dbReference>
<keyword evidence="6" id="KW-0969">Cilium</keyword>
<comment type="similarity">
    <text evidence="1 2">Belongs to the flagella basal body rod proteins family.</text>
</comment>
<keyword evidence="6" id="KW-0282">Flagellum</keyword>
<dbReference type="PROSITE" id="PS00588">
    <property type="entry name" value="FLAGELLA_BB_ROD"/>
    <property type="match status" value="1"/>
</dbReference>
<dbReference type="PANTHER" id="PTHR30435">
    <property type="entry name" value="FLAGELLAR PROTEIN"/>
    <property type="match status" value="1"/>
</dbReference>
<dbReference type="InterPro" id="IPR001444">
    <property type="entry name" value="Flag_bb_rod_N"/>
</dbReference>
<keyword evidence="2" id="KW-0975">Bacterial flagellum</keyword>
<keyword evidence="7" id="KW-1185">Reference proteome</keyword>
<dbReference type="Pfam" id="PF00460">
    <property type="entry name" value="Flg_bb_rod"/>
    <property type="match status" value="1"/>
</dbReference>
<sequence>MLRGLYTAGAGMIAQQRRQELLTNNLANANTPGFKADQGSFRSFPNQLIQAMGTDHRRTAGSNHVGELTTGVYMQERTPNFRQGDVYETFQTTDVALLQGALPIGDDGQQASLFYTVENNNGEVRYTRNGNFTIDGAGYLTNSQGNYVLGNNGERLNVGNGDIAINANGEIYDNNEQLLGQINVAMVLDPAQLVKEGNGLLRYDGENDVPSAIGNGDVTFQLQQGFLERSNVDTAQTMTEMMTALRTFEANQRVLQAYDRSLERTVNEVGKIG</sequence>
<feature type="domain" description="Flagellar hook protein FlgE/F/G-like D1" evidence="5">
    <location>
        <begin position="114"/>
        <end position="171"/>
    </location>
</feature>
<feature type="domain" description="Flagellar basal-body/hook protein C-terminal" evidence="4">
    <location>
        <begin position="223"/>
        <end position="267"/>
    </location>
</feature>
<accession>A0ABS6JAY5</accession>
<organism evidence="6 7">
    <name type="scientific">Evansella tamaricis</name>
    <dbReference type="NCBI Taxonomy" id="2069301"/>
    <lineage>
        <taxon>Bacteria</taxon>
        <taxon>Bacillati</taxon>
        <taxon>Bacillota</taxon>
        <taxon>Bacilli</taxon>
        <taxon>Bacillales</taxon>
        <taxon>Bacillaceae</taxon>
        <taxon>Evansella</taxon>
    </lineage>
</organism>
<evidence type="ECO:0000259" key="5">
    <source>
        <dbReference type="Pfam" id="PF22692"/>
    </source>
</evidence>